<accession>A0A151N8B8</accession>
<reference evidence="2 3" key="1">
    <citation type="journal article" date="2012" name="Genome Biol.">
        <title>Sequencing three crocodilian genomes to illuminate the evolution of archosaurs and amniotes.</title>
        <authorList>
            <person name="St John J.A."/>
            <person name="Braun E.L."/>
            <person name="Isberg S.R."/>
            <person name="Miles L.G."/>
            <person name="Chong A.Y."/>
            <person name="Gongora J."/>
            <person name="Dalzell P."/>
            <person name="Moran C."/>
            <person name="Bed'hom B."/>
            <person name="Abzhanov A."/>
            <person name="Burgess S.C."/>
            <person name="Cooksey A.M."/>
            <person name="Castoe T.A."/>
            <person name="Crawford N.G."/>
            <person name="Densmore L.D."/>
            <person name="Drew J.C."/>
            <person name="Edwards S.V."/>
            <person name="Faircloth B.C."/>
            <person name="Fujita M.K."/>
            <person name="Greenwold M.J."/>
            <person name="Hoffmann F.G."/>
            <person name="Howard J.M."/>
            <person name="Iguchi T."/>
            <person name="Janes D.E."/>
            <person name="Khan S.Y."/>
            <person name="Kohno S."/>
            <person name="de Koning A.J."/>
            <person name="Lance S.L."/>
            <person name="McCarthy F.M."/>
            <person name="McCormack J.E."/>
            <person name="Merchant M.E."/>
            <person name="Peterson D.G."/>
            <person name="Pollock D.D."/>
            <person name="Pourmand N."/>
            <person name="Raney B.J."/>
            <person name="Roessler K.A."/>
            <person name="Sanford J.R."/>
            <person name="Sawyer R.H."/>
            <person name="Schmidt C.J."/>
            <person name="Triplett E.W."/>
            <person name="Tuberville T.D."/>
            <person name="Venegas-Anaya M."/>
            <person name="Howard J.T."/>
            <person name="Jarvis E.D."/>
            <person name="Guillette L.J.Jr."/>
            <person name="Glenn T.C."/>
            <person name="Green R.E."/>
            <person name="Ray D.A."/>
        </authorList>
    </citation>
    <scope>NUCLEOTIDE SEQUENCE [LARGE SCALE GENOMIC DNA]</scope>
    <source>
        <strain evidence="2">KSC_2009_1</strain>
    </source>
</reference>
<dbReference type="EMBL" id="AKHW03003810">
    <property type="protein sequence ID" value="KYO33068.1"/>
    <property type="molecule type" value="Genomic_DNA"/>
</dbReference>
<protein>
    <submittedName>
        <fullName evidence="2">Uncharacterized protein</fullName>
    </submittedName>
</protein>
<keyword evidence="3" id="KW-1185">Reference proteome</keyword>
<organism evidence="2 3">
    <name type="scientific">Alligator mississippiensis</name>
    <name type="common">American alligator</name>
    <dbReference type="NCBI Taxonomy" id="8496"/>
    <lineage>
        <taxon>Eukaryota</taxon>
        <taxon>Metazoa</taxon>
        <taxon>Chordata</taxon>
        <taxon>Craniata</taxon>
        <taxon>Vertebrata</taxon>
        <taxon>Euteleostomi</taxon>
        <taxon>Archelosauria</taxon>
        <taxon>Archosauria</taxon>
        <taxon>Crocodylia</taxon>
        <taxon>Alligatoridae</taxon>
        <taxon>Alligatorinae</taxon>
        <taxon>Alligator</taxon>
    </lineage>
</organism>
<evidence type="ECO:0000313" key="3">
    <source>
        <dbReference type="Proteomes" id="UP000050525"/>
    </source>
</evidence>
<dbReference type="Proteomes" id="UP000050525">
    <property type="component" value="Unassembled WGS sequence"/>
</dbReference>
<gene>
    <name evidence="2" type="ORF">Y1Q_0016267</name>
</gene>
<name>A0A151N8B8_ALLMI</name>
<comment type="caution">
    <text evidence="2">The sequence shown here is derived from an EMBL/GenBank/DDBJ whole genome shotgun (WGS) entry which is preliminary data.</text>
</comment>
<evidence type="ECO:0000313" key="2">
    <source>
        <dbReference type="EMBL" id="KYO33068.1"/>
    </source>
</evidence>
<proteinExistence type="predicted"/>
<dbReference type="AlphaFoldDB" id="A0A151N8B8"/>
<evidence type="ECO:0000256" key="1">
    <source>
        <dbReference type="SAM" id="MobiDB-lite"/>
    </source>
</evidence>
<feature type="region of interest" description="Disordered" evidence="1">
    <location>
        <begin position="28"/>
        <end position="66"/>
    </location>
</feature>
<sequence>MASVLPAARPAAAIVLHAASVCPWMSRAGCRQGQGQGNRVGSGPRIAPGTSDLDWAGSGQSRGRPS</sequence>